<dbReference type="InterPro" id="IPR052927">
    <property type="entry name" value="DCC_oxidoreductase"/>
</dbReference>
<dbReference type="KEGG" id="acru:HHL28_15740"/>
<dbReference type="Pfam" id="PF04134">
    <property type="entry name" value="DCC1-like"/>
    <property type="match status" value="1"/>
</dbReference>
<evidence type="ECO:0000256" key="1">
    <source>
        <dbReference type="SAM" id="Phobius"/>
    </source>
</evidence>
<evidence type="ECO:0000313" key="2">
    <source>
        <dbReference type="EMBL" id="QJE74333.1"/>
    </source>
</evidence>
<accession>A0A858RB28</accession>
<dbReference type="PANTHER" id="PTHR33639:SF2">
    <property type="entry name" value="DUF393 DOMAIN-CONTAINING PROTEIN"/>
    <property type="match status" value="1"/>
</dbReference>
<dbReference type="PANTHER" id="PTHR33639">
    <property type="entry name" value="THIOL-DISULFIDE OXIDOREDUCTASE DCC"/>
    <property type="match status" value="1"/>
</dbReference>
<reference evidence="2" key="1">
    <citation type="submission" date="2020-04" db="EMBL/GenBank/DDBJ databases">
        <title>A desert anoxygenic phototrophic bacterium fixes CO2 using RubisCO under aerobic conditions.</title>
        <authorList>
            <person name="Tang K."/>
        </authorList>
    </citation>
    <scope>NUCLEOTIDE SEQUENCE [LARGE SCALE GENOMIC DNA]</scope>
    <source>
        <strain evidence="2">MIMtkB3</strain>
    </source>
</reference>
<dbReference type="InterPro" id="IPR007263">
    <property type="entry name" value="DCC1-like"/>
</dbReference>
<proteinExistence type="predicted"/>
<keyword evidence="1" id="KW-1133">Transmembrane helix</keyword>
<dbReference type="EMBL" id="CP051775">
    <property type="protein sequence ID" value="QJE74333.1"/>
    <property type="molecule type" value="Genomic_DNA"/>
</dbReference>
<protein>
    <submittedName>
        <fullName evidence="2">Thiol-disulfide oxidoreductase DCC family protein</fullName>
    </submittedName>
</protein>
<keyword evidence="1" id="KW-0472">Membrane</keyword>
<keyword evidence="1" id="KW-0812">Transmembrane</keyword>
<keyword evidence="3" id="KW-1185">Reference proteome</keyword>
<name>A0A858RB28_9PROT</name>
<feature type="transmembrane region" description="Helical" evidence="1">
    <location>
        <begin position="12"/>
        <end position="31"/>
    </location>
</feature>
<organism evidence="2 3">
    <name type="scientific">Aerophototrophica crusticola</name>
    <dbReference type="NCBI Taxonomy" id="1709002"/>
    <lineage>
        <taxon>Bacteria</taxon>
        <taxon>Pseudomonadati</taxon>
        <taxon>Pseudomonadota</taxon>
        <taxon>Alphaproteobacteria</taxon>
        <taxon>Rhodospirillales</taxon>
        <taxon>Rhodospirillaceae</taxon>
        <taxon>Aerophototrophica</taxon>
    </lineage>
</organism>
<evidence type="ECO:0000313" key="3">
    <source>
        <dbReference type="Proteomes" id="UP000501891"/>
    </source>
</evidence>
<dbReference type="GO" id="GO:0015035">
    <property type="term" value="F:protein-disulfide reductase activity"/>
    <property type="evidence" value="ECO:0007669"/>
    <property type="project" value="InterPro"/>
</dbReference>
<dbReference type="Proteomes" id="UP000501891">
    <property type="component" value="Chromosome"/>
</dbReference>
<gene>
    <name evidence="2" type="ORF">HHL28_15740</name>
</gene>
<sequence length="138" mass="15652">MTPPPAPLPDGPLYLFDGACVLCSGTVRFLLRHEADQRMRFCAVQSPAGQALLASLGMDAMPDTFLFIDDGTVYQRSAAAFRLARHLKAPWRWLRVLSLLPRGLTDRAYDWVARHRYRIFGRHEVCLVPEPGQRGRFL</sequence>
<dbReference type="AlphaFoldDB" id="A0A858RB28"/>